<feature type="compositionally biased region" description="Gly residues" evidence="1">
    <location>
        <begin position="913"/>
        <end position="926"/>
    </location>
</feature>
<evidence type="ECO:0000313" key="3">
    <source>
        <dbReference type="Proteomes" id="UP000316213"/>
    </source>
</evidence>
<protein>
    <recommendedName>
        <fullName evidence="4">Zinc-binding domain of primase-helicase</fullName>
    </recommendedName>
</protein>
<organism evidence="2 3">
    <name type="scientific">Neorhodopirellula pilleata</name>
    <dbReference type="NCBI Taxonomy" id="2714738"/>
    <lineage>
        <taxon>Bacteria</taxon>
        <taxon>Pseudomonadati</taxon>
        <taxon>Planctomycetota</taxon>
        <taxon>Planctomycetia</taxon>
        <taxon>Pirellulales</taxon>
        <taxon>Pirellulaceae</taxon>
        <taxon>Neorhodopirellula</taxon>
    </lineage>
</organism>
<evidence type="ECO:0008006" key="4">
    <source>
        <dbReference type="Google" id="ProtNLM"/>
    </source>
</evidence>
<accession>A0A5C5ZYW3</accession>
<proteinExistence type="predicted"/>
<feature type="compositionally biased region" description="Polar residues" evidence="1">
    <location>
        <begin position="937"/>
        <end position="951"/>
    </location>
</feature>
<feature type="region of interest" description="Disordered" evidence="1">
    <location>
        <begin position="849"/>
        <end position="958"/>
    </location>
</feature>
<keyword evidence="3" id="KW-1185">Reference proteome</keyword>
<dbReference type="Gene3D" id="3.40.1360.10">
    <property type="match status" value="1"/>
</dbReference>
<dbReference type="AlphaFoldDB" id="A0A5C5ZYW3"/>
<sequence length="958" mass="102200">MNRQPPKSDSATRHQHSKRRPSIAEVKAAARGQWPGLLMDAGLPADYLDGKPRPCVHCGGDDRSNAAKDVAETGAVFCRHCFNKSSKIKPGDGIATVAWLMDTTNGEAAKWIAERLGMVGNDDGKPAAAVDIITATCRDKRMPVDAFKLFGVKEAQRGRDRFAVCRIDLYNDAGQVHSYFDLWPGDKGRVKKATTKDERPSGLFFPGRLPKPGEQWLAVEGVKDAAALIGLGYLAFGYVGNKMATKYARLFEGVDVVVVPDLDTAGNVGADHTAGNLSGIAASVAVARLPGIVKDKHGDDVRDCLRKPDGERLVREAIEAATPWKPSESDEAGDGRPEVVVTMNEAAVTDQVVRHLGRLGWVTPWIKPEYAEAARLFVRGGVLVHAIESDDVDAEGRLAVRDMPPCLVRERITQSVSLITETESEDEVEVKPTRPPGWLIDAVYRRGSYGGAVRPLSGIIESPTIRVDGSIVQTPGYDRQTGLIFRPSVDFPAVPDEPTKDDAAKALSVLLDVLADFPMFEDADRSAWASMVLSMIGRSCVDGYVPLFAVTANIRGAGKSLLVDAATLIAYGRRAARKAFTRDDDEMRKTITAVAIGAVPSVLFDNLDIQLGGAALDAAITSATWSDRVLGQSRMTGDLPMRTIWSATGNNMAFGSDVGRRVLPIRLQSPLETPEDRSGFVHPDLLAWIELQRPSLAVAALTILRAYFVAGCPVQPKGDWGSFESWSAKIRGAIVWAGGADPLPTRATALAGDDTAALLGKLIAGIEQADPSGIGLTVKEIQVKTFGSQADFDEHEVLAEAVFEICGEHFNAHKLGRRIRGMKGRVHGGKFIDDDSAGGGVKRWRVRSADSGFGGFGRSDSARSDVEPKSSPDAAGGVDADNEAGNACDNKQTGRDRPETNPSNPPNPPETGSGRGGESGLGGFGGSDSARSDSGALWSQNEANRSGTEPGTGSAVEL</sequence>
<gene>
    <name evidence="2" type="ORF">Pla100_47140</name>
</gene>
<evidence type="ECO:0000313" key="2">
    <source>
        <dbReference type="EMBL" id="TWT92178.1"/>
    </source>
</evidence>
<comment type="caution">
    <text evidence="2">The sequence shown here is derived from an EMBL/GenBank/DDBJ whole genome shotgun (WGS) entry which is preliminary data.</text>
</comment>
<dbReference type="Proteomes" id="UP000316213">
    <property type="component" value="Unassembled WGS sequence"/>
</dbReference>
<feature type="compositionally biased region" description="Low complexity" evidence="1">
    <location>
        <begin position="927"/>
        <end position="936"/>
    </location>
</feature>
<evidence type="ECO:0000256" key="1">
    <source>
        <dbReference type="SAM" id="MobiDB-lite"/>
    </source>
</evidence>
<dbReference type="RefSeq" id="WP_146580467.1">
    <property type="nucleotide sequence ID" value="NZ_SJPM01000012.1"/>
</dbReference>
<dbReference type="OrthoDB" id="123525at2"/>
<name>A0A5C5ZYW3_9BACT</name>
<reference evidence="2 3" key="1">
    <citation type="submission" date="2019-02" db="EMBL/GenBank/DDBJ databases">
        <title>Deep-cultivation of Planctomycetes and their phenomic and genomic characterization uncovers novel biology.</title>
        <authorList>
            <person name="Wiegand S."/>
            <person name="Jogler M."/>
            <person name="Boedeker C."/>
            <person name="Pinto D."/>
            <person name="Vollmers J."/>
            <person name="Rivas-Marin E."/>
            <person name="Kohn T."/>
            <person name="Peeters S.H."/>
            <person name="Heuer A."/>
            <person name="Rast P."/>
            <person name="Oberbeckmann S."/>
            <person name="Bunk B."/>
            <person name="Jeske O."/>
            <person name="Meyerdierks A."/>
            <person name="Storesund J.E."/>
            <person name="Kallscheuer N."/>
            <person name="Luecker S."/>
            <person name="Lage O.M."/>
            <person name="Pohl T."/>
            <person name="Merkel B.J."/>
            <person name="Hornburger P."/>
            <person name="Mueller R.-W."/>
            <person name="Bruemmer F."/>
            <person name="Labrenz M."/>
            <person name="Spormann A.M."/>
            <person name="Op Den Camp H."/>
            <person name="Overmann J."/>
            <person name="Amann R."/>
            <person name="Jetten M.S.M."/>
            <person name="Mascher T."/>
            <person name="Medema M.H."/>
            <person name="Devos D.P."/>
            <person name="Kaster A.-K."/>
            <person name="Ovreas L."/>
            <person name="Rohde M."/>
            <person name="Galperin M.Y."/>
            <person name="Jogler C."/>
        </authorList>
    </citation>
    <scope>NUCLEOTIDE SEQUENCE [LARGE SCALE GENOMIC DNA]</scope>
    <source>
        <strain evidence="2 3">Pla100</strain>
    </source>
</reference>
<feature type="region of interest" description="Disordered" evidence="1">
    <location>
        <begin position="1"/>
        <end position="26"/>
    </location>
</feature>
<feature type="compositionally biased region" description="Basic and acidic residues" evidence="1">
    <location>
        <begin position="860"/>
        <end position="870"/>
    </location>
</feature>
<dbReference type="EMBL" id="SJPM01000012">
    <property type="protein sequence ID" value="TWT92178.1"/>
    <property type="molecule type" value="Genomic_DNA"/>
</dbReference>